<feature type="region of interest" description="Disordered" evidence="4">
    <location>
        <begin position="459"/>
        <end position="481"/>
    </location>
</feature>
<dbReference type="SUPFAM" id="SSF53335">
    <property type="entry name" value="S-adenosyl-L-methionine-dependent methyltransferases"/>
    <property type="match status" value="1"/>
</dbReference>
<proteinExistence type="predicted"/>
<dbReference type="Proteomes" id="UP001199106">
    <property type="component" value="Unassembled WGS sequence"/>
</dbReference>
<dbReference type="AlphaFoldDB" id="A0AAD4I7W1"/>
<evidence type="ECO:0000313" key="7">
    <source>
        <dbReference type="EMBL" id="KAG9187091.1"/>
    </source>
</evidence>
<evidence type="ECO:0008006" key="9">
    <source>
        <dbReference type="Google" id="ProtNLM"/>
    </source>
</evidence>
<dbReference type="PANTHER" id="PTHR43712">
    <property type="entry name" value="PUTATIVE (AFU_ORTHOLOGUE AFUA_4G14580)-RELATED"/>
    <property type="match status" value="1"/>
</dbReference>
<protein>
    <recommendedName>
        <fullName evidence="9">O-methyltransferase</fullName>
    </recommendedName>
</protein>
<sequence length="481" mass="53906">MSFTSILLALDKFSKCTQRSVTMIAEHKSALLELAKEVQQLTTKIVNDLAEKKVPEPSFAIDSDAIPETPEQIDLRARLNDAARDLLRLVNGPRNDARTFVCYLYDLAAWQVACEFNFFEAIPEDGSATITEISEKAGMDEDRVGRFLRMLSSDRVFEEVEPGVFKHTSRSVLYLKDKQWRDVMHYQLDEFFRAASETSESIKQSPLVTDGKRNAFVTRHGVDVFGYYKQDPKRAARFASAMAGVSRLERHFDNLKESFPWDKISGRKVIDVGGGSGHMSVNLARTFPNLELIVQDSLTMLSSASQNDFSDLNGRVTFMPHDFFTKQPVSGAAAYLLRYITHNWSDEDCIRIFRALVPALEKSPPGTPILINDVVMPALGEASRYQDNRMRQVDIMMMLVLGAKQRSEEQFRRLLSDADARLKIKAIHGKGNMSLIEAYLDTDGAGAAQKSAADETSVAASYADELQEDPTLASKRTGSRM</sequence>
<keyword evidence="8" id="KW-1185">Reference proteome</keyword>
<dbReference type="InterPro" id="IPR036388">
    <property type="entry name" value="WH-like_DNA-bd_sf"/>
</dbReference>
<dbReference type="InterPro" id="IPR029063">
    <property type="entry name" value="SAM-dependent_MTases_sf"/>
</dbReference>
<organism evidence="7 8">
    <name type="scientific">Alternaria panax</name>
    <dbReference type="NCBI Taxonomy" id="48097"/>
    <lineage>
        <taxon>Eukaryota</taxon>
        <taxon>Fungi</taxon>
        <taxon>Dikarya</taxon>
        <taxon>Ascomycota</taxon>
        <taxon>Pezizomycotina</taxon>
        <taxon>Dothideomycetes</taxon>
        <taxon>Pleosporomycetidae</taxon>
        <taxon>Pleosporales</taxon>
        <taxon>Pleosporineae</taxon>
        <taxon>Pleosporaceae</taxon>
        <taxon>Alternaria</taxon>
        <taxon>Alternaria sect. Panax</taxon>
    </lineage>
</organism>
<evidence type="ECO:0000313" key="8">
    <source>
        <dbReference type="Proteomes" id="UP001199106"/>
    </source>
</evidence>
<accession>A0AAD4I7W1</accession>
<evidence type="ECO:0000259" key="6">
    <source>
        <dbReference type="Pfam" id="PF08100"/>
    </source>
</evidence>
<dbReference type="Pfam" id="PF00891">
    <property type="entry name" value="Methyltransf_2"/>
    <property type="match status" value="1"/>
</dbReference>
<dbReference type="InterPro" id="IPR012967">
    <property type="entry name" value="COMT_dimerisation"/>
</dbReference>
<evidence type="ECO:0000256" key="4">
    <source>
        <dbReference type="SAM" id="MobiDB-lite"/>
    </source>
</evidence>
<evidence type="ECO:0000256" key="1">
    <source>
        <dbReference type="ARBA" id="ARBA00022603"/>
    </source>
</evidence>
<comment type="caution">
    <text evidence="7">The sequence shown here is derived from an EMBL/GenBank/DDBJ whole genome shotgun (WGS) entry which is preliminary data.</text>
</comment>
<dbReference type="PROSITE" id="PS51683">
    <property type="entry name" value="SAM_OMT_II"/>
    <property type="match status" value="1"/>
</dbReference>
<dbReference type="GO" id="GO:0008171">
    <property type="term" value="F:O-methyltransferase activity"/>
    <property type="evidence" value="ECO:0007669"/>
    <property type="project" value="InterPro"/>
</dbReference>
<dbReference type="GO" id="GO:0032259">
    <property type="term" value="P:methylation"/>
    <property type="evidence" value="ECO:0007669"/>
    <property type="project" value="UniProtKB-KW"/>
</dbReference>
<name>A0AAD4I7W1_9PLEO</name>
<dbReference type="InterPro" id="IPR016461">
    <property type="entry name" value="COMT-like"/>
</dbReference>
<keyword evidence="1" id="KW-0489">Methyltransferase</keyword>
<dbReference type="Gene3D" id="1.10.10.10">
    <property type="entry name" value="Winged helix-like DNA-binding domain superfamily/Winged helix DNA-binding domain"/>
    <property type="match status" value="1"/>
</dbReference>
<reference evidence="7" key="1">
    <citation type="submission" date="2021-07" db="EMBL/GenBank/DDBJ databases">
        <title>Genome Resource of American Ginseng Black Spot Pathogen Alternaria panax.</title>
        <authorList>
            <person name="Qiu C."/>
            <person name="Wang W."/>
            <person name="Liu Z."/>
        </authorList>
    </citation>
    <scope>NUCLEOTIDE SEQUENCE</scope>
    <source>
        <strain evidence="7">BNCC115425</strain>
    </source>
</reference>
<feature type="domain" description="O-methyltransferase dimerisation" evidence="6">
    <location>
        <begin position="109"/>
        <end position="177"/>
    </location>
</feature>
<evidence type="ECO:0000256" key="3">
    <source>
        <dbReference type="ARBA" id="ARBA00022691"/>
    </source>
</evidence>
<evidence type="ECO:0000259" key="5">
    <source>
        <dbReference type="Pfam" id="PF00891"/>
    </source>
</evidence>
<dbReference type="SUPFAM" id="SSF46785">
    <property type="entry name" value="Winged helix' DNA-binding domain"/>
    <property type="match status" value="1"/>
</dbReference>
<keyword evidence="2" id="KW-0808">Transferase</keyword>
<feature type="domain" description="O-methyltransferase C-terminal" evidence="5">
    <location>
        <begin position="208"/>
        <end position="418"/>
    </location>
</feature>
<dbReference type="Pfam" id="PF08100">
    <property type="entry name" value="Dimerisation"/>
    <property type="match status" value="1"/>
</dbReference>
<dbReference type="InterPro" id="IPR036390">
    <property type="entry name" value="WH_DNA-bd_sf"/>
</dbReference>
<evidence type="ECO:0000256" key="2">
    <source>
        <dbReference type="ARBA" id="ARBA00022679"/>
    </source>
</evidence>
<dbReference type="InterPro" id="IPR001077">
    <property type="entry name" value="COMT_C"/>
</dbReference>
<dbReference type="GO" id="GO:0046983">
    <property type="term" value="F:protein dimerization activity"/>
    <property type="evidence" value="ECO:0007669"/>
    <property type="project" value="InterPro"/>
</dbReference>
<dbReference type="Gene3D" id="3.40.50.150">
    <property type="entry name" value="Vaccinia Virus protein VP39"/>
    <property type="match status" value="1"/>
</dbReference>
<dbReference type="EMBL" id="JAANER010000007">
    <property type="protein sequence ID" value="KAG9187091.1"/>
    <property type="molecule type" value="Genomic_DNA"/>
</dbReference>
<keyword evidence="3" id="KW-0949">S-adenosyl-L-methionine</keyword>
<gene>
    <name evidence="7" type="ORF">G6011_04962</name>
</gene>
<dbReference type="PANTHER" id="PTHR43712:SF5">
    <property type="entry name" value="O-METHYLTRANSFERASE ASQN-RELATED"/>
    <property type="match status" value="1"/>
</dbReference>